<evidence type="ECO:0000313" key="2">
    <source>
        <dbReference type="EMBL" id="ASJ25116.1"/>
    </source>
</evidence>
<evidence type="ECO:0000313" key="3">
    <source>
        <dbReference type="Proteomes" id="UP000197424"/>
    </source>
</evidence>
<feature type="binding site" evidence="1">
    <location>
        <position position="118"/>
    </location>
    <ligand>
        <name>S-adenosyl-L-methionine</name>
        <dbReference type="ChEBI" id="CHEBI:59789"/>
    </ligand>
</feature>
<keyword evidence="1" id="KW-0489">Methyltransferase</keyword>
<dbReference type="GO" id="GO:0003723">
    <property type="term" value="F:RNA binding"/>
    <property type="evidence" value="ECO:0007669"/>
    <property type="project" value="UniProtKB-UniRule"/>
</dbReference>
<dbReference type="HAMAP" id="MF_00934">
    <property type="entry name" value="23SrRNA_methyltr_J"/>
    <property type="match status" value="1"/>
</dbReference>
<dbReference type="Gene3D" id="3.40.50.150">
    <property type="entry name" value="Vaccinia Virus protein VP39"/>
    <property type="match status" value="1"/>
</dbReference>
<comment type="catalytic activity">
    <reaction evidence="1">
        <text>adenosine(2030) in 23S rRNA + S-adenosyl-L-methionine = N(6)-methyladenosine(2030) in 23S rRNA + S-adenosyl-L-homocysteine + H(+)</text>
        <dbReference type="Rhea" id="RHEA:43736"/>
        <dbReference type="Rhea" id="RHEA-COMP:10668"/>
        <dbReference type="Rhea" id="RHEA-COMP:10669"/>
        <dbReference type="ChEBI" id="CHEBI:15378"/>
        <dbReference type="ChEBI" id="CHEBI:57856"/>
        <dbReference type="ChEBI" id="CHEBI:59789"/>
        <dbReference type="ChEBI" id="CHEBI:74411"/>
        <dbReference type="ChEBI" id="CHEBI:74449"/>
        <dbReference type="EC" id="2.1.1.266"/>
    </reaction>
</comment>
<keyword evidence="1" id="KW-0694">RNA-binding</keyword>
<organism evidence="2 3">
    <name type="scientific">Laribacter hongkongensis</name>
    <dbReference type="NCBI Taxonomy" id="168471"/>
    <lineage>
        <taxon>Bacteria</taxon>
        <taxon>Pseudomonadati</taxon>
        <taxon>Pseudomonadota</taxon>
        <taxon>Betaproteobacteria</taxon>
        <taxon>Neisseriales</taxon>
        <taxon>Aquaspirillaceae</taxon>
        <taxon>Laribacter</taxon>
    </lineage>
</organism>
<reference evidence="3" key="1">
    <citation type="submission" date="2017-06" db="EMBL/GenBank/DDBJ databases">
        <title>Whole genome sequence of Laribacter hongkongensis LHGZ1.</title>
        <authorList>
            <person name="Chen D."/>
            <person name="Wu H."/>
            <person name="Chen J."/>
        </authorList>
    </citation>
    <scope>NUCLEOTIDE SEQUENCE [LARGE SCALE GENOMIC DNA]</scope>
    <source>
        <strain evidence="3">LHGZ1</strain>
    </source>
</reference>
<feature type="binding site" evidence="1">
    <location>
        <position position="165"/>
    </location>
    <ligand>
        <name>S-adenosyl-L-methionine</name>
        <dbReference type="ChEBI" id="CHEBI:59789"/>
    </ligand>
</feature>
<feature type="active site" description="Proton acceptor" evidence="1">
    <location>
        <position position="165"/>
    </location>
</feature>
<comment type="similarity">
    <text evidence="1">Belongs to the RlmJ family.</text>
</comment>
<evidence type="ECO:0000256" key="1">
    <source>
        <dbReference type="HAMAP-Rule" id="MF_00934"/>
    </source>
</evidence>
<accession>A0A248LL70</accession>
<keyword evidence="1" id="KW-0698">rRNA processing</keyword>
<feature type="binding site" evidence="1">
    <location>
        <begin position="144"/>
        <end position="145"/>
    </location>
    <ligand>
        <name>S-adenosyl-L-methionine</name>
        <dbReference type="ChEBI" id="CHEBI:59789"/>
    </ligand>
</feature>
<feature type="binding site" evidence="1">
    <location>
        <position position="42"/>
    </location>
    <ligand>
        <name>S-adenosyl-L-methionine</name>
        <dbReference type="ChEBI" id="CHEBI:59789"/>
    </ligand>
</feature>
<sequence length="280" mass="31486">MLSYRHAFHAGNHADVLKHTVELLLLDYLNQKDKPYWYIDTHAGAGCYRLDEGYASKNAEFNTGIGPLWQRNDLPEPLACYVELVRGLNPDGELRFYPGSPFVAARAIRRDDKLRLFELHPTDGNILTENFSDAGRRAQVTLADGFAGLKSVLPPPPRRALVLIDPPYEDKRDYHKVETALATALQRFPAGLYAVWYPCLQRAEAKALPQALRRLAPNWLDVSLHVETPARDGFGMAGSGMFIINPPWTLPDTLKSLMPWLVKALGRDAGAGYRLDWHIN</sequence>
<name>A0A248LL70_9NEIS</name>
<dbReference type="PANTHER" id="PTHR37426">
    <property type="entry name" value="RIBOSOMAL RNA LARGE SUBUNIT METHYLTRANSFERASE J"/>
    <property type="match status" value="1"/>
</dbReference>
<keyword evidence="1" id="KW-0808">Transferase</keyword>
<dbReference type="OrthoDB" id="9791274at2"/>
<protein>
    <recommendedName>
        <fullName evidence="1">Ribosomal RNA large subunit methyltransferase J</fullName>
        <ecNumber evidence="1">2.1.1.266</ecNumber>
    </recommendedName>
    <alternativeName>
        <fullName evidence="1">23S rRNA (adenine(2030)-N6)-methyltransferase</fullName>
    </alternativeName>
    <alternativeName>
        <fullName evidence="1">23S rRNA m6A2030 methyltransferase</fullName>
    </alternativeName>
</protein>
<feature type="binding site" evidence="1">
    <location>
        <position position="19"/>
    </location>
    <ligand>
        <name>S-adenosyl-L-methionine</name>
        <dbReference type="ChEBI" id="CHEBI:59789"/>
    </ligand>
</feature>
<dbReference type="Proteomes" id="UP000197424">
    <property type="component" value="Chromosome"/>
</dbReference>
<dbReference type="GO" id="GO:0070475">
    <property type="term" value="P:rRNA base methylation"/>
    <property type="evidence" value="ECO:0007669"/>
    <property type="project" value="UniProtKB-UniRule"/>
</dbReference>
<dbReference type="GO" id="GO:0005829">
    <property type="term" value="C:cytosol"/>
    <property type="evidence" value="ECO:0007669"/>
    <property type="project" value="TreeGrafter"/>
</dbReference>
<feature type="binding site" evidence="1">
    <location>
        <position position="100"/>
    </location>
    <ligand>
        <name>S-adenosyl-L-methionine</name>
        <dbReference type="ChEBI" id="CHEBI:59789"/>
    </ligand>
</feature>
<comment type="function">
    <text evidence="1">Specifically methylates the adenine in position 2030 of 23S rRNA.</text>
</comment>
<dbReference type="SUPFAM" id="SSF53335">
    <property type="entry name" value="S-adenosyl-L-methionine-dependent methyltransferases"/>
    <property type="match status" value="1"/>
</dbReference>
<gene>
    <name evidence="2" type="primary">comJ</name>
    <name evidence="1" type="synonym">rlmJ</name>
    <name evidence="2" type="ORF">LHGZ1_2285</name>
</gene>
<dbReference type="Pfam" id="PF04378">
    <property type="entry name" value="RsmJ"/>
    <property type="match status" value="1"/>
</dbReference>
<dbReference type="EMBL" id="CP022115">
    <property type="protein sequence ID" value="ASJ25116.1"/>
    <property type="molecule type" value="Genomic_DNA"/>
</dbReference>
<dbReference type="AlphaFoldDB" id="A0A248LL70"/>
<dbReference type="RefSeq" id="WP_088861128.1">
    <property type="nucleotide sequence ID" value="NZ_CP022115.1"/>
</dbReference>
<comment type="subunit">
    <text evidence="1">Monomer.</text>
</comment>
<dbReference type="GO" id="GO:0036307">
    <property type="term" value="F:23S rRNA (adenine(2030)-N(6))-methyltransferase activity"/>
    <property type="evidence" value="ECO:0007669"/>
    <property type="project" value="UniProtKB-UniRule"/>
</dbReference>
<keyword evidence="1" id="KW-0949">S-adenosyl-L-methionine</keyword>
<dbReference type="InterPro" id="IPR029063">
    <property type="entry name" value="SAM-dependent_MTases_sf"/>
</dbReference>
<feature type="site" description="Interaction with substrate rRNA" evidence="1">
    <location>
        <position position="4"/>
    </location>
</feature>
<dbReference type="EC" id="2.1.1.266" evidence="1"/>
<dbReference type="PANTHER" id="PTHR37426:SF1">
    <property type="entry name" value="RIBOSOMAL RNA LARGE SUBUNIT METHYLTRANSFERASE J"/>
    <property type="match status" value="1"/>
</dbReference>
<proteinExistence type="inferred from homology"/>
<dbReference type="InterPro" id="IPR007473">
    <property type="entry name" value="RlmJ"/>
</dbReference>